<dbReference type="AlphaFoldDB" id="A0A4V2MWU6"/>
<keyword evidence="6 8" id="KW-0472">Membrane</keyword>
<gene>
    <name evidence="9" type="primary">YEA4_2</name>
    <name evidence="9" type="ORF">EIP91_012238</name>
</gene>
<proteinExistence type="predicted"/>
<dbReference type="Pfam" id="PF08449">
    <property type="entry name" value="UAA"/>
    <property type="match status" value="1"/>
</dbReference>
<comment type="caution">
    <text evidence="9">The sequence shown here is derived from an EMBL/GenBank/DDBJ whole genome shotgun (WGS) entry which is preliminary data.</text>
</comment>
<feature type="transmembrane region" description="Helical" evidence="8">
    <location>
        <begin position="103"/>
        <end position="126"/>
    </location>
</feature>
<keyword evidence="4 8" id="KW-0812">Transmembrane</keyword>
<evidence type="ECO:0000313" key="10">
    <source>
        <dbReference type="Proteomes" id="UP000292702"/>
    </source>
</evidence>
<dbReference type="Proteomes" id="UP000292702">
    <property type="component" value="Unassembled WGS sequence"/>
</dbReference>
<keyword evidence="2" id="KW-0813">Transport</keyword>
<dbReference type="GO" id="GO:0005464">
    <property type="term" value="F:UDP-xylose transmembrane transporter activity"/>
    <property type="evidence" value="ECO:0007669"/>
    <property type="project" value="TreeGrafter"/>
</dbReference>
<dbReference type="InterPro" id="IPR013657">
    <property type="entry name" value="SCL35B1-4/HUT1"/>
</dbReference>
<feature type="transmembrane region" description="Helical" evidence="8">
    <location>
        <begin position="171"/>
        <end position="192"/>
    </location>
</feature>
<feature type="transmembrane region" description="Helical" evidence="8">
    <location>
        <begin position="68"/>
        <end position="91"/>
    </location>
</feature>
<dbReference type="PANTHER" id="PTHR10778:SF4">
    <property type="entry name" value="NUCLEOTIDE SUGAR TRANSPORTER SLC35B4"/>
    <property type="match status" value="1"/>
</dbReference>
<keyword evidence="3" id="KW-0762">Sugar transport</keyword>
<dbReference type="GO" id="GO:0005462">
    <property type="term" value="F:UDP-N-acetylglucosamine transmembrane transporter activity"/>
    <property type="evidence" value="ECO:0007669"/>
    <property type="project" value="TreeGrafter"/>
</dbReference>
<organism evidence="9 10">
    <name type="scientific">Steccherinum ochraceum</name>
    <dbReference type="NCBI Taxonomy" id="92696"/>
    <lineage>
        <taxon>Eukaryota</taxon>
        <taxon>Fungi</taxon>
        <taxon>Dikarya</taxon>
        <taxon>Basidiomycota</taxon>
        <taxon>Agaricomycotina</taxon>
        <taxon>Agaricomycetes</taxon>
        <taxon>Polyporales</taxon>
        <taxon>Steccherinaceae</taxon>
        <taxon>Steccherinum</taxon>
    </lineage>
</organism>
<evidence type="ECO:0000256" key="1">
    <source>
        <dbReference type="ARBA" id="ARBA00004127"/>
    </source>
</evidence>
<reference evidence="9 10" key="1">
    <citation type="submission" date="2018-11" db="EMBL/GenBank/DDBJ databases">
        <title>Genome assembly of Steccherinum ochraceum LE-BIN_3174, the white-rot fungus of the Steccherinaceae family (The Residual Polyporoid clade, Polyporales, Basidiomycota).</title>
        <authorList>
            <person name="Fedorova T.V."/>
            <person name="Glazunova O.A."/>
            <person name="Landesman E.O."/>
            <person name="Moiseenko K.V."/>
            <person name="Psurtseva N.V."/>
            <person name="Savinova O.S."/>
            <person name="Shakhova N.V."/>
            <person name="Tyazhelova T.V."/>
            <person name="Vasina D.V."/>
        </authorList>
    </citation>
    <scope>NUCLEOTIDE SEQUENCE [LARGE SCALE GENOMIC DNA]</scope>
    <source>
        <strain evidence="9 10">LE-BIN_3174</strain>
    </source>
</reference>
<feature type="transmembrane region" description="Helical" evidence="8">
    <location>
        <begin position="237"/>
        <end position="258"/>
    </location>
</feature>
<evidence type="ECO:0000313" key="9">
    <source>
        <dbReference type="EMBL" id="TCD67607.1"/>
    </source>
</evidence>
<dbReference type="OrthoDB" id="999962at2759"/>
<evidence type="ECO:0000256" key="7">
    <source>
        <dbReference type="SAM" id="MobiDB-lite"/>
    </source>
</evidence>
<sequence>MDARRSRSRTPAERRRDNATAAVTNLAFQKKGAGHANNVKQRKPQAAVKREKEAEPGIPRPLLVSKPVALSLVDLSFMLSLVFGGCCTNVWTYEYILKIDSRLGTALTFSQMAFVTLSQLPGFLSWDTRYYIPIPKLKTRHVPITQWILQVFVLTTGNLLTSWAYAFHVPLTIQIVFRSAGLAVSLLFGRFLLNKRYSYSQVASVLLVSAGVVLATLSRPSVAKSQQSTQDVTDYTIGISMLTLSLILTGVLGMLQEVTYKKYGPHWQEGLFYTHSLSLPVFLFLIPHINTGWSSLQASSAKFTHPIPHETEPAFAALSKLLPSSLTAYTPYLLLLINLITQLICVSGVNQLSSRVSSVSTNLVLTTRKALSLCFSVWWFGNGWNTELGVGASMVFLGSLLYTLASSPPPAPNKKKD</sequence>
<feature type="transmembrane region" description="Helical" evidence="8">
    <location>
        <begin position="270"/>
        <end position="289"/>
    </location>
</feature>
<accession>A0A4V2MWU6</accession>
<dbReference type="PANTHER" id="PTHR10778">
    <property type="entry name" value="SOLUTE CARRIER FAMILY 35 MEMBER B"/>
    <property type="match status" value="1"/>
</dbReference>
<name>A0A4V2MWU6_9APHY</name>
<dbReference type="GO" id="GO:0005789">
    <property type="term" value="C:endoplasmic reticulum membrane"/>
    <property type="evidence" value="ECO:0007669"/>
    <property type="project" value="TreeGrafter"/>
</dbReference>
<feature type="transmembrane region" description="Helical" evidence="8">
    <location>
        <begin position="199"/>
        <end position="217"/>
    </location>
</feature>
<keyword evidence="5 8" id="KW-1133">Transmembrane helix</keyword>
<protein>
    <submittedName>
        <fullName evidence="9">Golgi uridine diphosphate-N-acetylglucosamine transporter</fullName>
    </submittedName>
</protein>
<feature type="compositionally biased region" description="Basic and acidic residues" evidence="7">
    <location>
        <begin position="1"/>
        <end position="18"/>
    </location>
</feature>
<evidence type="ECO:0000256" key="6">
    <source>
        <dbReference type="ARBA" id="ARBA00023136"/>
    </source>
</evidence>
<dbReference type="GO" id="GO:0000139">
    <property type="term" value="C:Golgi membrane"/>
    <property type="evidence" value="ECO:0007669"/>
    <property type="project" value="TreeGrafter"/>
</dbReference>
<dbReference type="SUPFAM" id="SSF103481">
    <property type="entry name" value="Multidrug resistance efflux transporter EmrE"/>
    <property type="match status" value="1"/>
</dbReference>
<keyword evidence="10" id="KW-1185">Reference proteome</keyword>
<evidence type="ECO:0000256" key="5">
    <source>
        <dbReference type="ARBA" id="ARBA00022989"/>
    </source>
</evidence>
<dbReference type="EMBL" id="RWJN01000092">
    <property type="protein sequence ID" value="TCD67607.1"/>
    <property type="molecule type" value="Genomic_DNA"/>
</dbReference>
<evidence type="ECO:0000256" key="4">
    <source>
        <dbReference type="ARBA" id="ARBA00022692"/>
    </source>
</evidence>
<evidence type="ECO:0000256" key="2">
    <source>
        <dbReference type="ARBA" id="ARBA00022448"/>
    </source>
</evidence>
<evidence type="ECO:0000256" key="8">
    <source>
        <dbReference type="SAM" id="Phobius"/>
    </source>
</evidence>
<feature type="region of interest" description="Disordered" evidence="7">
    <location>
        <begin position="1"/>
        <end position="53"/>
    </location>
</feature>
<feature type="transmembrane region" description="Helical" evidence="8">
    <location>
        <begin position="329"/>
        <end position="349"/>
    </location>
</feature>
<dbReference type="InterPro" id="IPR037185">
    <property type="entry name" value="EmrE-like"/>
</dbReference>
<feature type="transmembrane region" description="Helical" evidence="8">
    <location>
        <begin position="147"/>
        <end position="165"/>
    </location>
</feature>
<evidence type="ECO:0000256" key="3">
    <source>
        <dbReference type="ARBA" id="ARBA00022597"/>
    </source>
</evidence>
<comment type="subcellular location">
    <subcellularLocation>
        <location evidence="1">Endomembrane system</location>
        <topology evidence="1">Multi-pass membrane protein</topology>
    </subcellularLocation>
</comment>